<evidence type="ECO:0000256" key="3">
    <source>
        <dbReference type="ARBA" id="ARBA00038343"/>
    </source>
</evidence>
<dbReference type="Pfam" id="PF00400">
    <property type="entry name" value="WD40"/>
    <property type="match status" value="3"/>
</dbReference>
<feature type="compositionally biased region" description="Acidic residues" evidence="5">
    <location>
        <begin position="828"/>
        <end position="839"/>
    </location>
</feature>
<dbReference type="InterPro" id="IPR051858">
    <property type="entry name" value="WD_repeat_GAD-1"/>
</dbReference>
<reference evidence="8" key="2">
    <citation type="submission" date="2016-06" db="UniProtKB">
        <authorList>
            <consortium name="WormBaseParasite"/>
        </authorList>
    </citation>
    <scope>IDENTIFICATION</scope>
</reference>
<evidence type="ECO:0000256" key="4">
    <source>
        <dbReference type="PROSITE-ProRule" id="PRU00221"/>
    </source>
</evidence>
<feature type="chain" id="PRO_5008146240" evidence="6">
    <location>
        <begin position="22"/>
        <end position="848"/>
    </location>
</feature>
<feature type="compositionally biased region" description="Basic and acidic residues" evidence="5">
    <location>
        <begin position="45"/>
        <end position="58"/>
    </location>
</feature>
<sequence length="848" mass="94141">MIRHHLLSLTLVLSVVALVFCDDSPCPTSPSASDSSTNCPPPPADGKKGPDAGKDGGNKTRKRRETIPRAKREDKSSASAQNDDDSECAPPSGTPPTGASPSPCRPHKGGPGGGGGHHPTAVFPPKLVSSIVKMGKSKSPPGHVTRTNFLCVRLTKFQNLATTPRAFTPREEKQFNNQQQKAKMQENDATSASTSPPSQKKPPSPPQSRKVLKKARQFDFDEMFAHTLHNRHSEQEAADIARISLRDQEEVEGAEAKDKQTEEEGRDDGKAGRDYSDDEAVGPAIPEHLKLNTAAVEDETEVGPALPRGFVPDKNVQIAKDDGEDTGFEEEITVSSIIPAAYEVTIRSESSKAITAISFDQQGTKFATGSYSYSVNLYEFMRMDSAMRSFRQIYPCESHVINSLAFNSNGETILIGSGNPQLKMLDRQGSQWAETVRGDQYLVDLTNTKGHTAPINSVCWHPFVKNEFLSCADDGSLRIWDTSDFKVLTKCINSQRKVIKTKNAKGRRAIPTTCCYSRDGKMIAAGCDDGSIQIWNNAKIFVNTAYLNRNAHDGPITHLEFSPDGQRIVSRSLDDTLKLWSLKDFKKPLRVAQGLDTVYPQTDCGYSPHAEFIYTATNRKDKGDGERGALLFFDADSLELLYKIEYPKQGCVRALWHPKINQILVGLSDGTSKIYYDPSISLRGAIQCVSKPMKRLRESEMVREELILSPLTLEMFQPRGEDGEEKEVTEWRIRKFLRMQSKQKRPQFRQPAAMPMSGPSAGGRIRQTGGTLHSYVAKEMGMHRNKEFMQNEDIRGSILRHAEEAEKNPLYVAKAYKRTQPTPLFQETAEENEEGEEDEPVYKVPKLG</sequence>
<evidence type="ECO:0000313" key="7">
    <source>
        <dbReference type="Proteomes" id="UP000050741"/>
    </source>
</evidence>
<feature type="compositionally biased region" description="Basic and acidic residues" evidence="5">
    <location>
        <begin position="65"/>
        <end position="76"/>
    </location>
</feature>
<protein>
    <submittedName>
        <fullName evidence="8">WD_REPEATS_REGION domain-containing protein</fullName>
    </submittedName>
</protein>
<keyword evidence="2" id="KW-0677">Repeat</keyword>
<feature type="region of interest" description="Disordered" evidence="5">
    <location>
        <begin position="819"/>
        <end position="848"/>
    </location>
</feature>
<feature type="region of interest" description="Disordered" evidence="5">
    <location>
        <begin position="245"/>
        <end position="282"/>
    </location>
</feature>
<feature type="region of interest" description="Disordered" evidence="5">
    <location>
        <begin position="162"/>
        <end position="213"/>
    </location>
</feature>
<dbReference type="FunFam" id="2.130.10.10:FF:001319">
    <property type="entry name" value="Gastrulation defective protein 1"/>
    <property type="match status" value="1"/>
</dbReference>
<dbReference type="WBParaSite" id="GPLIN_000091100">
    <property type="protein sequence ID" value="GPLIN_000091100"/>
    <property type="gene ID" value="GPLIN_000091100"/>
</dbReference>
<feature type="signal peptide" evidence="6">
    <location>
        <begin position="1"/>
        <end position="21"/>
    </location>
</feature>
<feature type="repeat" description="WD" evidence="4">
    <location>
        <begin position="516"/>
        <end position="536"/>
    </location>
</feature>
<feature type="repeat" description="WD" evidence="4">
    <location>
        <begin position="448"/>
        <end position="490"/>
    </location>
</feature>
<reference evidence="7" key="1">
    <citation type="submission" date="2014-05" db="EMBL/GenBank/DDBJ databases">
        <title>The genome and life-stage specific transcriptomes of Globodera pallida elucidate key aspects of plant parasitism by a cyst nematode.</title>
        <authorList>
            <person name="Cotton J.A."/>
            <person name="Lilley C.J."/>
            <person name="Jones L.M."/>
            <person name="Kikuchi T."/>
            <person name="Reid A.J."/>
            <person name="Thorpe P."/>
            <person name="Tsai I.J."/>
            <person name="Beasley H."/>
            <person name="Blok V."/>
            <person name="Cock P.J.A."/>
            <person name="Van den Akker S.E."/>
            <person name="Holroyd N."/>
            <person name="Hunt M."/>
            <person name="Mantelin S."/>
            <person name="Naghra H."/>
            <person name="Pain A."/>
            <person name="Palomares-Rius J.E."/>
            <person name="Zarowiecki M."/>
            <person name="Berriman M."/>
            <person name="Jones J.T."/>
            <person name="Urwin P.E."/>
        </authorList>
    </citation>
    <scope>NUCLEOTIDE SEQUENCE [LARGE SCALE GENOMIC DNA]</scope>
    <source>
        <strain evidence="7">Lindley</strain>
    </source>
</reference>
<keyword evidence="1 4" id="KW-0853">WD repeat</keyword>
<accession>A0A183BJY2</accession>
<keyword evidence="6" id="KW-0732">Signal</keyword>
<dbReference type="InterPro" id="IPR001680">
    <property type="entry name" value="WD40_rpt"/>
</dbReference>
<dbReference type="PANTHER" id="PTHR16017:SF0">
    <property type="entry name" value="WD REPEAT-CONTAINING PROTEIN 70"/>
    <property type="match status" value="1"/>
</dbReference>
<dbReference type="InterPro" id="IPR015943">
    <property type="entry name" value="WD40/YVTN_repeat-like_dom_sf"/>
</dbReference>
<keyword evidence="7" id="KW-1185">Reference proteome</keyword>
<dbReference type="InterPro" id="IPR036322">
    <property type="entry name" value="WD40_repeat_dom_sf"/>
</dbReference>
<comment type="similarity">
    <text evidence="3">Belongs to the WD repeat GAD-1 family.</text>
</comment>
<dbReference type="Gene3D" id="2.130.10.10">
    <property type="entry name" value="YVTN repeat-like/Quinoprotein amine dehydrogenase"/>
    <property type="match status" value="2"/>
</dbReference>
<dbReference type="Proteomes" id="UP000050741">
    <property type="component" value="Unassembled WGS sequence"/>
</dbReference>
<dbReference type="PANTHER" id="PTHR16017">
    <property type="entry name" value="GASTRULATION DEFECTIVE PROTEIN 1-RELATED"/>
    <property type="match status" value="1"/>
</dbReference>
<dbReference type="GO" id="GO:0005634">
    <property type="term" value="C:nucleus"/>
    <property type="evidence" value="ECO:0007669"/>
    <property type="project" value="TreeGrafter"/>
</dbReference>
<dbReference type="SMART" id="SM00320">
    <property type="entry name" value="WD40"/>
    <property type="match status" value="6"/>
</dbReference>
<dbReference type="SUPFAM" id="SSF50978">
    <property type="entry name" value="WD40 repeat-like"/>
    <property type="match status" value="1"/>
</dbReference>
<dbReference type="GO" id="GO:0035861">
    <property type="term" value="C:site of double-strand break"/>
    <property type="evidence" value="ECO:0007669"/>
    <property type="project" value="TreeGrafter"/>
</dbReference>
<organism evidence="7 8">
    <name type="scientific">Globodera pallida</name>
    <name type="common">Potato cyst nematode worm</name>
    <name type="synonym">Heterodera pallida</name>
    <dbReference type="NCBI Taxonomy" id="36090"/>
    <lineage>
        <taxon>Eukaryota</taxon>
        <taxon>Metazoa</taxon>
        <taxon>Ecdysozoa</taxon>
        <taxon>Nematoda</taxon>
        <taxon>Chromadorea</taxon>
        <taxon>Rhabditida</taxon>
        <taxon>Tylenchina</taxon>
        <taxon>Tylenchomorpha</taxon>
        <taxon>Tylenchoidea</taxon>
        <taxon>Heteroderidae</taxon>
        <taxon>Heteroderinae</taxon>
        <taxon>Globodera</taxon>
    </lineage>
</organism>
<feature type="region of interest" description="Disordered" evidence="5">
    <location>
        <begin position="742"/>
        <end position="767"/>
    </location>
</feature>
<feature type="compositionally biased region" description="Basic and acidic residues" evidence="5">
    <location>
        <begin position="245"/>
        <end position="275"/>
    </location>
</feature>
<feature type="compositionally biased region" description="Polar residues" evidence="5">
    <location>
        <begin position="29"/>
        <end position="38"/>
    </location>
</feature>
<proteinExistence type="inferred from homology"/>
<dbReference type="PROSITE" id="PS50082">
    <property type="entry name" value="WD_REPEATS_2"/>
    <property type="match status" value="3"/>
</dbReference>
<evidence type="ECO:0000313" key="8">
    <source>
        <dbReference type="WBParaSite" id="GPLIN_000091100"/>
    </source>
</evidence>
<dbReference type="AlphaFoldDB" id="A0A183BJY2"/>
<feature type="repeat" description="WD" evidence="4">
    <location>
        <begin position="549"/>
        <end position="583"/>
    </location>
</feature>
<dbReference type="PROSITE" id="PS50294">
    <property type="entry name" value="WD_REPEATS_REGION"/>
    <property type="match status" value="2"/>
</dbReference>
<feature type="compositionally biased region" description="Low complexity" evidence="5">
    <location>
        <begin position="189"/>
        <end position="198"/>
    </location>
</feature>
<evidence type="ECO:0000256" key="6">
    <source>
        <dbReference type="SAM" id="SignalP"/>
    </source>
</evidence>
<feature type="region of interest" description="Disordered" evidence="5">
    <location>
        <begin position="26"/>
        <end position="123"/>
    </location>
</feature>
<feature type="compositionally biased region" description="Low complexity" evidence="5">
    <location>
        <begin position="89"/>
        <end position="102"/>
    </location>
</feature>
<evidence type="ECO:0000256" key="2">
    <source>
        <dbReference type="ARBA" id="ARBA00022737"/>
    </source>
</evidence>
<evidence type="ECO:0000256" key="1">
    <source>
        <dbReference type="ARBA" id="ARBA00022574"/>
    </source>
</evidence>
<name>A0A183BJY2_GLOPA</name>
<evidence type="ECO:0000256" key="5">
    <source>
        <dbReference type="SAM" id="MobiDB-lite"/>
    </source>
</evidence>